<keyword evidence="4" id="KW-1185">Reference proteome</keyword>
<dbReference type="InterPro" id="IPR033879">
    <property type="entry name" value="UPP_Pase"/>
</dbReference>
<dbReference type="CDD" id="cd03385">
    <property type="entry name" value="PAP2_BcrC_like"/>
    <property type="match status" value="1"/>
</dbReference>
<keyword evidence="1" id="KW-1133">Transmembrane helix</keyword>
<dbReference type="Proteomes" id="UP000305202">
    <property type="component" value="Unassembled WGS sequence"/>
</dbReference>
<dbReference type="RefSeq" id="WP_136988222.1">
    <property type="nucleotide sequence ID" value="NZ_SZPQ01000001.1"/>
</dbReference>
<dbReference type="InterPro" id="IPR000326">
    <property type="entry name" value="PAP2/HPO"/>
</dbReference>
<comment type="caution">
    <text evidence="3">The sequence shown here is derived from an EMBL/GenBank/DDBJ whole genome shotgun (WGS) entry which is preliminary data.</text>
</comment>
<gene>
    <name evidence="3" type="ORF">FCN80_02075</name>
</gene>
<dbReference type="Gene3D" id="1.20.144.10">
    <property type="entry name" value="Phosphatidic acid phosphatase type 2/haloperoxidase"/>
    <property type="match status" value="1"/>
</dbReference>
<evidence type="ECO:0000256" key="1">
    <source>
        <dbReference type="SAM" id="Phobius"/>
    </source>
</evidence>
<feature type="domain" description="Phosphatidic acid phosphatase type 2/haloperoxidase" evidence="2">
    <location>
        <begin position="59"/>
        <end position="165"/>
    </location>
</feature>
<feature type="transmembrane region" description="Helical" evidence="1">
    <location>
        <begin position="123"/>
        <end position="144"/>
    </location>
</feature>
<accession>A0ABY2ST24</accession>
<evidence type="ECO:0000259" key="2">
    <source>
        <dbReference type="SMART" id="SM00014"/>
    </source>
</evidence>
<evidence type="ECO:0000313" key="3">
    <source>
        <dbReference type="EMBL" id="TKI08861.1"/>
    </source>
</evidence>
<organism evidence="3 4">
    <name type="scientific">Martelella alba</name>
    <dbReference type="NCBI Taxonomy" id="2590451"/>
    <lineage>
        <taxon>Bacteria</taxon>
        <taxon>Pseudomonadati</taxon>
        <taxon>Pseudomonadota</taxon>
        <taxon>Alphaproteobacteria</taxon>
        <taxon>Hyphomicrobiales</taxon>
        <taxon>Aurantimonadaceae</taxon>
        <taxon>Martelella</taxon>
    </lineage>
</organism>
<dbReference type="InterPro" id="IPR036938">
    <property type="entry name" value="PAP2/HPO_sf"/>
</dbReference>
<sequence length="206" mass="23205">MLESFNQSWFLSVNASSGTSAGVILFAKICAQYSLFVIPLIILKLWFFGNEQTRRQALSCVITSLFALGLGALCSHIYYHPRPFMIPIGHTWMAHAPDASFPSDHGTLFFSAAVALMLSRATIYGSVLLILSCFVAWSRVFLGVHFPFDMVGAVIIALLANMIIFPLWKVYGEPLTKFCESISYKFFFWFPFSQNAKSTEKKMNFH</sequence>
<dbReference type="SMART" id="SM00014">
    <property type="entry name" value="acidPPc"/>
    <property type="match status" value="1"/>
</dbReference>
<dbReference type="EMBL" id="SZPQ01000001">
    <property type="protein sequence ID" value="TKI08861.1"/>
    <property type="molecule type" value="Genomic_DNA"/>
</dbReference>
<name>A0ABY2ST24_9HYPH</name>
<feature type="transmembrane region" description="Helical" evidence="1">
    <location>
        <begin position="58"/>
        <end position="79"/>
    </location>
</feature>
<feature type="transmembrane region" description="Helical" evidence="1">
    <location>
        <begin position="20"/>
        <end position="46"/>
    </location>
</feature>
<feature type="transmembrane region" description="Helical" evidence="1">
    <location>
        <begin position="150"/>
        <end position="168"/>
    </location>
</feature>
<dbReference type="PANTHER" id="PTHR14969:SF13">
    <property type="entry name" value="AT30094P"/>
    <property type="match status" value="1"/>
</dbReference>
<dbReference type="PANTHER" id="PTHR14969">
    <property type="entry name" value="SPHINGOSINE-1-PHOSPHATE PHOSPHOHYDROLASE"/>
    <property type="match status" value="1"/>
</dbReference>
<proteinExistence type="predicted"/>
<evidence type="ECO:0000313" key="4">
    <source>
        <dbReference type="Proteomes" id="UP000305202"/>
    </source>
</evidence>
<dbReference type="SUPFAM" id="SSF48317">
    <property type="entry name" value="Acid phosphatase/Vanadium-dependent haloperoxidase"/>
    <property type="match status" value="1"/>
</dbReference>
<keyword evidence="1" id="KW-0812">Transmembrane</keyword>
<protein>
    <submittedName>
        <fullName evidence="3">Undecaprenyl-diphosphatase</fullName>
    </submittedName>
</protein>
<keyword evidence="1" id="KW-0472">Membrane</keyword>
<dbReference type="Pfam" id="PF01569">
    <property type="entry name" value="PAP2"/>
    <property type="match status" value="1"/>
</dbReference>
<reference evidence="3 4" key="1">
    <citation type="submission" date="2019-04" db="EMBL/GenBank/DDBJ databases">
        <authorList>
            <person name="Li M."/>
            <person name="Gao C."/>
        </authorList>
    </citation>
    <scope>NUCLEOTIDE SEQUENCE [LARGE SCALE GENOMIC DNA]</scope>
    <source>
        <strain evidence="3 4">BGMRC 2031</strain>
    </source>
</reference>